<dbReference type="GO" id="GO:0005886">
    <property type="term" value="C:plasma membrane"/>
    <property type="evidence" value="ECO:0007669"/>
    <property type="project" value="UniProtKB-SubCell"/>
</dbReference>
<dbReference type="SUPFAM" id="SSF144083">
    <property type="entry name" value="Magnesium transport protein CorA, transmembrane region"/>
    <property type="match status" value="1"/>
</dbReference>
<proteinExistence type="inferred from homology"/>
<dbReference type="Gene3D" id="3.30.460.20">
    <property type="entry name" value="CorA soluble domain-like"/>
    <property type="match status" value="1"/>
</dbReference>
<dbReference type="AlphaFoldDB" id="A0A2T0B741"/>
<dbReference type="Gene3D" id="1.20.58.340">
    <property type="entry name" value="Magnesium transport protein CorA, transmembrane region"/>
    <property type="match status" value="2"/>
</dbReference>
<keyword evidence="5 8" id="KW-0812">Transmembrane</keyword>
<keyword evidence="8" id="KW-0406">Ion transport</keyword>
<accession>A0A2T0B741</accession>
<evidence type="ECO:0000256" key="6">
    <source>
        <dbReference type="ARBA" id="ARBA00022989"/>
    </source>
</evidence>
<organism evidence="9 10">
    <name type="scientific">Clostridium liquoris</name>
    <dbReference type="NCBI Taxonomy" id="1289519"/>
    <lineage>
        <taxon>Bacteria</taxon>
        <taxon>Bacillati</taxon>
        <taxon>Bacillota</taxon>
        <taxon>Clostridia</taxon>
        <taxon>Eubacteriales</taxon>
        <taxon>Clostridiaceae</taxon>
        <taxon>Clostridium</taxon>
    </lineage>
</organism>
<evidence type="ECO:0000256" key="8">
    <source>
        <dbReference type="RuleBase" id="RU362010"/>
    </source>
</evidence>
<dbReference type="OrthoDB" id="9803416at2"/>
<comment type="subcellular location">
    <subcellularLocation>
        <location evidence="1">Cell membrane</location>
        <topology evidence="1">Multi-pass membrane protein</topology>
    </subcellularLocation>
    <subcellularLocation>
        <location evidence="8">Membrane</location>
        <topology evidence="8">Multi-pass membrane protein</topology>
    </subcellularLocation>
</comment>
<dbReference type="Proteomes" id="UP000239706">
    <property type="component" value="Unassembled WGS sequence"/>
</dbReference>
<comment type="caution">
    <text evidence="9">The sequence shown here is derived from an EMBL/GenBank/DDBJ whole genome shotgun (WGS) entry which is preliminary data.</text>
</comment>
<evidence type="ECO:0000313" key="9">
    <source>
        <dbReference type="EMBL" id="PRR79682.1"/>
    </source>
</evidence>
<protein>
    <recommendedName>
        <fullName evidence="8">Magnesium transport protein CorA</fullName>
    </recommendedName>
</protein>
<dbReference type="GO" id="GO:0015095">
    <property type="term" value="F:magnesium ion transmembrane transporter activity"/>
    <property type="evidence" value="ECO:0007669"/>
    <property type="project" value="UniProtKB-UniRule"/>
</dbReference>
<feature type="transmembrane region" description="Helical" evidence="8">
    <location>
        <begin position="296"/>
        <end position="316"/>
    </location>
</feature>
<evidence type="ECO:0000256" key="4">
    <source>
        <dbReference type="ARBA" id="ARBA00022475"/>
    </source>
</evidence>
<comment type="function">
    <text evidence="8">Mediates influx of magnesium ions.</text>
</comment>
<evidence type="ECO:0000256" key="5">
    <source>
        <dbReference type="ARBA" id="ARBA00022692"/>
    </source>
</evidence>
<dbReference type="GO" id="GO:0000287">
    <property type="term" value="F:magnesium ion binding"/>
    <property type="evidence" value="ECO:0007669"/>
    <property type="project" value="TreeGrafter"/>
</dbReference>
<dbReference type="GO" id="GO:0050897">
    <property type="term" value="F:cobalt ion binding"/>
    <property type="evidence" value="ECO:0007669"/>
    <property type="project" value="TreeGrafter"/>
</dbReference>
<dbReference type="SUPFAM" id="SSF143865">
    <property type="entry name" value="CorA soluble domain-like"/>
    <property type="match status" value="1"/>
</dbReference>
<keyword evidence="7 8" id="KW-0472">Membrane</keyword>
<comment type="similarity">
    <text evidence="2 8">Belongs to the CorA metal ion transporter (MIT) (TC 1.A.35) family.</text>
</comment>
<keyword evidence="10" id="KW-1185">Reference proteome</keyword>
<gene>
    <name evidence="9" type="primary">corA_1</name>
    <name evidence="8" type="synonym">corA</name>
    <name evidence="9" type="ORF">CLLI_07150</name>
</gene>
<evidence type="ECO:0000313" key="10">
    <source>
        <dbReference type="Proteomes" id="UP000239706"/>
    </source>
</evidence>
<dbReference type="GO" id="GO:0015087">
    <property type="term" value="F:cobalt ion transmembrane transporter activity"/>
    <property type="evidence" value="ECO:0007669"/>
    <property type="project" value="UniProtKB-UniRule"/>
</dbReference>
<keyword evidence="4 8" id="KW-1003">Cell membrane</keyword>
<evidence type="ECO:0000256" key="7">
    <source>
        <dbReference type="ARBA" id="ARBA00023136"/>
    </source>
</evidence>
<keyword evidence="3 8" id="KW-0813">Transport</keyword>
<dbReference type="InterPro" id="IPR002523">
    <property type="entry name" value="MgTranspt_CorA/ZnTranspt_ZntB"/>
</dbReference>
<dbReference type="PANTHER" id="PTHR46494:SF1">
    <property type="entry name" value="CORA FAMILY METAL ION TRANSPORTER (EUROFUNG)"/>
    <property type="match status" value="1"/>
</dbReference>
<dbReference type="InterPro" id="IPR004488">
    <property type="entry name" value="Mg/Co-transport_prot_CorA"/>
</dbReference>
<evidence type="ECO:0000256" key="2">
    <source>
        <dbReference type="ARBA" id="ARBA00009765"/>
    </source>
</evidence>
<evidence type="ECO:0000256" key="1">
    <source>
        <dbReference type="ARBA" id="ARBA00004651"/>
    </source>
</evidence>
<dbReference type="Pfam" id="PF01544">
    <property type="entry name" value="CorA"/>
    <property type="match status" value="1"/>
</dbReference>
<dbReference type="RefSeq" id="WP_106062882.1">
    <property type="nucleotide sequence ID" value="NZ_PVXO01000018.1"/>
</dbReference>
<name>A0A2T0B741_9CLOT</name>
<dbReference type="EMBL" id="PVXO01000018">
    <property type="protein sequence ID" value="PRR79682.1"/>
    <property type="molecule type" value="Genomic_DNA"/>
</dbReference>
<dbReference type="FunFam" id="1.20.58.340:FF:000012">
    <property type="entry name" value="Magnesium transport protein CorA"/>
    <property type="match status" value="1"/>
</dbReference>
<reference evidence="9 10" key="1">
    <citation type="submission" date="2018-03" db="EMBL/GenBank/DDBJ databases">
        <title>Genome sequence of Clostridium liquoris DSM 100320.</title>
        <authorList>
            <person name="Poehlein A."/>
            <person name="Daniel R."/>
        </authorList>
    </citation>
    <scope>NUCLEOTIDE SEQUENCE [LARGE SCALE GENOMIC DNA]</scope>
    <source>
        <strain evidence="9 10">DSM 100320</strain>
    </source>
</reference>
<dbReference type="InterPro" id="IPR045861">
    <property type="entry name" value="CorA_cytoplasmic_dom"/>
</dbReference>
<dbReference type="InterPro" id="IPR045863">
    <property type="entry name" value="CorA_TM1_TM2"/>
</dbReference>
<dbReference type="CDD" id="cd12828">
    <property type="entry name" value="TmCorA-like_1"/>
    <property type="match status" value="1"/>
</dbReference>
<sequence length="354" mass="41576">MPKRIKSRKSKIGVAPGSLIHVGEHVNDDVKIQLISYNEDIFNKASYENIEKCLSACNNDAINWINVDGLHEVEVISSAGKRFNIHPLILEDILNTTQRPKIDIDNNYIFIVIKMLYYNKDIKEIESEQVSIIILKNYILSFQEFQGDIFDDLRRRLEYNKSNIRSKGTDYLAYSLIDTIVDSYFDIIENIGDSIDEIEDILMSNPSNEILNDIYKFKRELIFLRNSVWPLREVLGKLVKSEYELIDDKTVMYLRDVYDHTIQVVDIIETYRDILSGMLDTYLSSISNKTNEVMKILTIFSTIFIPLSFLTGIYGMNFDYIPELKFKYGYLVFWIITIFCILVMLNYFRRKKWL</sequence>
<dbReference type="NCBIfam" id="TIGR00383">
    <property type="entry name" value="corA"/>
    <property type="match status" value="1"/>
</dbReference>
<keyword evidence="6 8" id="KW-1133">Transmembrane helix</keyword>
<dbReference type="PANTHER" id="PTHR46494">
    <property type="entry name" value="CORA FAMILY METAL ION TRANSPORTER (EUROFUNG)"/>
    <property type="match status" value="1"/>
</dbReference>
<keyword evidence="8" id="KW-0460">Magnesium</keyword>
<evidence type="ECO:0000256" key="3">
    <source>
        <dbReference type="ARBA" id="ARBA00022448"/>
    </source>
</evidence>
<feature type="transmembrane region" description="Helical" evidence="8">
    <location>
        <begin position="328"/>
        <end position="348"/>
    </location>
</feature>